<dbReference type="Proteomes" id="UP000094412">
    <property type="component" value="Unassembled WGS sequence"/>
</dbReference>
<organism evidence="1 2">
    <name type="scientific">Mesorhizobium hungaricum</name>
    <dbReference type="NCBI Taxonomy" id="1566387"/>
    <lineage>
        <taxon>Bacteria</taxon>
        <taxon>Pseudomonadati</taxon>
        <taxon>Pseudomonadota</taxon>
        <taxon>Alphaproteobacteria</taxon>
        <taxon>Hyphomicrobiales</taxon>
        <taxon>Phyllobacteriaceae</taxon>
        <taxon>Mesorhizobium</taxon>
    </lineage>
</organism>
<protein>
    <recommendedName>
        <fullName evidence="3">DUF465 domain-containing protein</fullName>
    </recommendedName>
</protein>
<gene>
    <name evidence="1" type="ORF">QV13_12390</name>
</gene>
<dbReference type="STRING" id="1566387.QV13_12390"/>
<name>A0A1C2DRY9_9HYPH</name>
<dbReference type="AlphaFoldDB" id="A0A1C2DRY9"/>
<evidence type="ECO:0000313" key="2">
    <source>
        <dbReference type="Proteomes" id="UP000094412"/>
    </source>
</evidence>
<proteinExistence type="predicted"/>
<comment type="caution">
    <text evidence="1">The sequence shown here is derived from an EMBL/GenBank/DDBJ whole genome shotgun (WGS) entry which is preliminary data.</text>
</comment>
<dbReference type="EMBL" id="MDEO01000032">
    <property type="protein sequence ID" value="OCX17552.1"/>
    <property type="molecule type" value="Genomic_DNA"/>
</dbReference>
<accession>A0A1C2DRY9</accession>
<sequence length="71" mass="8400">MQRVRLPAGPPPLLIWRERSALDQLERDAQALAGRIARLRPHCHHRIELEARLRELRCRQMRLECQLKGTL</sequence>
<evidence type="ECO:0000313" key="1">
    <source>
        <dbReference type="EMBL" id="OCX17552.1"/>
    </source>
</evidence>
<evidence type="ECO:0008006" key="3">
    <source>
        <dbReference type="Google" id="ProtNLM"/>
    </source>
</evidence>
<keyword evidence="2" id="KW-1185">Reference proteome</keyword>
<reference evidence="1 2" key="1">
    <citation type="submission" date="2016-08" db="EMBL/GenBank/DDBJ databases">
        <title>Whole genome sequence of Mesorhizobium sp. strain UASWS1009 isolated from industrial sewage.</title>
        <authorList>
            <person name="Crovadore J."/>
            <person name="Calmin G."/>
            <person name="Chablais R."/>
            <person name="Cochard B."/>
            <person name="Lefort F."/>
        </authorList>
    </citation>
    <scope>NUCLEOTIDE SEQUENCE [LARGE SCALE GENOMIC DNA]</scope>
    <source>
        <strain evidence="1 2">UASWS1009</strain>
    </source>
</reference>
<dbReference type="OrthoDB" id="72355at68287"/>
<dbReference type="RefSeq" id="WP_024925149.1">
    <property type="nucleotide sequence ID" value="NZ_MDEO01000032.1"/>
</dbReference>